<sequence length="51" mass="5551">MKKDQTKIRVIDRFDVEATDTEAFVAGSFSTIADQPANFAARSDATRLTGS</sequence>
<dbReference type="Proteomes" id="UP000236990">
    <property type="component" value="Unassembled WGS sequence"/>
</dbReference>
<evidence type="ECO:0000313" key="2">
    <source>
        <dbReference type="Proteomes" id="UP000236990"/>
    </source>
</evidence>
<dbReference type="EMBL" id="NKCZ01000096">
    <property type="protein sequence ID" value="POD85193.1"/>
    <property type="molecule type" value="Genomic_DNA"/>
</dbReference>
<dbReference type="AlphaFoldDB" id="A0A2S3U6D6"/>
<proteinExistence type="predicted"/>
<organism evidence="1 2">
    <name type="scientific">Lactiplantibacillus plantarum subsp. plantarum</name>
    <dbReference type="NCBI Taxonomy" id="337330"/>
    <lineage>
        <taxon>Bacteria</taxon>
        <taxon>Bacillati</taxon>
        <taxon>Bacillota</taxon>
        <taxon>Bacilli</taxon>
        <taxon>Lactobacillales</taxon>
        <taxon>Lactobacillaceae</taxon>
        <taxon>Lactiplantibacillus</taxon>
    </lineage>
</organism>
<comment type="caution">
    <text evidence="1">The sequence shown here is derived from an EMBL/GenBank/DDBJ whole genome shotgun (WGS) entry which is preliminary data.</text>
</comment>
<protein>
    <submittedName>
        <fullName evidence="1">Uncharacterized protein</fullName>
    </submittedName>
</protein>
<accession>A0A2S3U6D6</accession>
<evidence type="ECO:0000313" key="1">
    <source>
        <dbReference type="EMBL" id="POD85193.1"/>
    </source>
</evidence>
<gene>
    <name evidence="1" type="ORF">S101258_01399</name>
</gene>
<name>A0A2S3U6D6_LACPN</name>
<reference evidence="1 2" key="1">
    <citation type="submission" date="2017-06" db="EMBL/GenBank/DDBJ databases">
        <title>Genome sequence of Lactobacillus plantarum subsp. plantarum strain SRCM101258.</title>
        <authorList>
            <person name="Cho S.H."/>
        </authorList>
    </citation>
    <scope>NUCLEOTIDE SEQUENCE [LARGE SCALE GENOMIC DNA]</scope>
    <source>
        <strain evidence="1 2">SRCM101258</strain>
    </source>
</reference>